<dbReference type="PANTHER" id="PTHR34512:SF30">
    <property type="entry name" value="OUTER MEMBRANE PROTEIN ASSEMBLY FACTOR BAMB"/>
    <property type="match status" value="1"/>
</dbReference>
<dbReference type="Pfam" id="PF13360">
    <property type="entry name" value="PQQ_2"/>
    <property type="match status" value="2"/>
</dbReference>
<protein>
    <recommendedName>
        <fullName evidence="2">F5/8 type C domain-containing protein</fullName>
    </recommendedName>
</protein>
<comment type="caution">
    <text evidence="3">The sequence shown here is derived from an EMBL/GenBank/DDBJ whole genome shotgun (WGS) entry which is preliminary data.</text>
</comment>
<dbReference type="SMART" id="SM00564">
    <property type="entry name" value="PQQ"/>
    <property type="match status" value="7"/>
</dbReference>
<name>A0ABN2C903_9ACTN</name>
<keyword evidence="1" id="KW-0732">Signal</keyword>
<feature type="signal peptide" evidence="1">
    <location>
        <begin position="1"/>
        <end position="22"/>
    </location>
</feature>
<dbReference type="InterPro" id="IPR015943">
    <property type="entry name" value="WD40/YVTN_repeat-like_dom_sf"/>
</dbReference>
<dbReference type="PROSITE" id="PS50022">
    <property type="entry name" value="FA58C_3"/>
    <property type="match status" value="1"/>
</dbReference>
<feature type="domain" description="F5/8 type C" evidence="2">
    <location>
        <begin position="24"/>
        <end position="160"/>
    </location>
</feature>
<sequence>MSRLLAAVVISAAVLFAVPAPAAAIAATCGTTNIALNRPATASSSENGSLLPAKAFDGNSATRWSSAFSDPQWLQVDLGGAQQLCRVVLRWEAAYARTFTLQGSPDGTSWFDLVPAATSTGGTQTLSVAATAAARYVRLTGLTRATRYGYSLFEVEVYPAVVPPAASAAWGTWGGGAGHAGVNVGERTLGAANVGTLHRLRLTGADIEAPVVADGIAYGQANTLQFAATDLASGAVRWTTPPATEPALRYTTGGTVGNGLVYAGTQIGFIHAFDAMTGVERWNFRIDGNQLFNAPILVGGTLYVKGDAQGDNTLVYAFDAATGAVRWTRELTGYTTATVAYDSNRLYVAGGNVQTLTAIDATTGAVLWSVPAGQSMLTPVAAWGRVYLGFNGLVAYDGATGRTLWTRPGTFGFPAVQDTTLYSVDLATPPVLHAIDPATGADRWTFTQAGPAQVNSVASSFPVVANGVLYVNLGRVLALNLASRAVLWTGTSGATAGPIVADGRLLVHTSEGLGVYGT</sequence>
<feature type="chain" id="PRO_5046338391" description="F5/8 type C domain-containing protein" evidence="1">
    <location>
        <begin position="23"/>
        <end position="518"/>
    </location>
</feature>
<dbReference type="InterPro" id="IPR000421">
    <property type="entry name" value="FA58C"/>
</dbReference>
<dbReference type="InterPro" id="IPR018391">
    <property type="entry name" value="PQQ_b-propeller_rpt"/>
</dbReference>
<evidence type="ECO:0000256" key="1">
    <source>
        <dbReference type="SAM" id="SignalP"/>
    </source>
</evidence>
<organism evidence="3 4">
    <name type="scientific">Dactylosporangium maewongense</name>
    <dbReference type="NCBI Taxonomy" id="634393"/>
    <lineage>
        <taxon>Bacteria</taxon>
        <taxon>Bacillati</taxon>
        <taxon>Actinomycetota</taxon>
        <taxon>Actinomycetes</taxon>
        <taxon>Micromonosporales</taxon>
        <taxon>Micromonosporaceae</taxon>
        <taxon>Dactylosporangium</taxon>
    </lineage>
</organism>
<dbReference type="RefSeq" id="WP_344510301.1">
    <property type="nucleotide sequence ID" value="NZ_BAAAQD010000024.1"/>
</dbReference>
<dbReference type="InterPro" id="IPR008979">
    <property type="entry name" value="Galactose-bd-like_sf"/>
</dbReference>
<dbReference type="PANTHER" id="PTHR34512">
    <property type="entry name" value="CELL SURFACE PROTEIN"/>
    <property type="match status" value="1"/>
</dbReference>
<proteinExistence type="predicted"/>
<evidence type="ECO:0000259" key="2">
    <source>
        <dbReference type="PROSITE" id="PS50022"/>
    </source>
</evidence>
<dbReference type="Pfam" id="PF00754">
    <property type="entry name" value="F5_F8_type_C"/>
    <property type="match status" value="1"/>
</dbReference>
<dbReference type="InterPro" id="IPR011047">
    <property type="entry name" value="Quinoprotein_ADH-like_sf"/>
</dbReference>
<dbReference type="Gene3D" id="2.130.10.10">
    <property type="entry name" value="YVTN repeat-like/Quinoprotein amine dehydrogenase"/>
    <property type="match status" value="2"/>
</dbReference>
<gene>
    <name evidence="3" type="ORF">GCM10009827_089370</name>
</gene>
<reference evidence="3 4" key="1">
    <citation type="journal article" date="2019" name="Int. J. Syst. Evol. Microbiol.">
        <title>The Global Catalogue of Microorganisms (GCM) 10K type strain sequencing project: providing services to taxonomists for standard genome sequencing and annotation.</title>
        <authorList>
            <consortium name="The Broad Institute Genomics Platform"/>
            <consortium name="The Broad Institute Genome Sequencing Center for Infectious Disease"/>
            <person name="Wu L."/>
            <person name="Ma J."/>
        </authorList>
    </citation>
    <scope>NUCLEOTIDE SEQUENCE [LARGE SCALE GENOMIC DNA]</scope>
    <source>
        <strain evidence="3 4">JCM 15933</strain>
    </source>
</reference>
<dbReference type="Gene3D" id="2.60.120.260">
    <property type="entry name" value="Galactose-binding domain-like"/>
    <property type="match status" value="1"/>
</dbReference>
<evidence type="ECO:0000313" key="4">
    <source>
        <dbReference type="Proteomes" id="UP001501470"/>
    </source>
</evidence>
<evidence type="ECO:0000313" key="3">
    <source>
        <dbReference type="EMBL" id="GAA1554625.1"/>
    </source>
</evidence>
<dbReference type="EMBL" id="BAAAQD010000024">
    <property type="protein sequence ID" value="GAA1554625.1"/>
    <property type="molecule type" value="Genomic_DNA"/>
</dbReference>
<dbReference type="Proteomes" id="UP001501470">
    <property type="component" value="Unassembled WGS sequence"/>
</dbReference>
<dbReference type="InterPro" id="IPR002372">
    <property type="entry name" value="PQQ_rpt_dom"/>
</dbReference>
<dbReference type="SUPFAM" id="SSF49785">
    <property type="entry name" value="Galactose-binding domain-like"/>
    <property type="match status" value="1"/>
</dbReference>
<dbReference type="SUPFAM" id="SSF50998">
    <property type="entry name" value="Quinoprotein alcohol dehydrogenase-like"/>
    <property type="match status" value="2"/>
</dbReference>
<accession>A0ABN2C903</accession>
<keyword evidence="4" id="KW-1185">Reference proteome</keyword>